<comment type="caution">
    <text evidence="17">The sequence shown here is derived from an EMBL/GenBank/DDBJ whole genome shotgun (WGS) entry which is preliminary data.</text>
</comment>
<dbReference type="Proteomes" id="UP001075354">
    <property type="component" value="Chromosome 5"/>
</dbReference>
<feature type="active site" description="Proton donor 1" evidence="5">
    <location>
        <position position="691"/>
    </location>
</feature>
<feature type="binding site" evidence="9">
    <location>
        <position position="565"/>
    </location>
    <ligand>
        <name>Zn(2+)</name>
        <dbReference type="ChEBI" id="CHEBI:29105"/>
        <label>1</label>
        <note>catalytic</note>
    </ligand>
</feature>
<feature type="compositionally biased region" description="Polar residues" evidence="15">
    <location>
        <begin position="38"/>
        <end position="56"/>
    </location>
</feature>
<dbReference type="EC" id="3.4.-.-" evidence="13"/>
<organism evidence="17 18">
    <name type="scientific">Megalurothrips usitatus</name>
    <name type="common">bean blossom thrips</name>
    <dbReference type="NCBI Taxonomy" id="439358"/>
    <lineage>
        <taxon>Eukaryota</taxon>
        <taxon>Metazoa</taxon>
        <taxon>Ecdysozoa</taxon>
        <taxon>Arthropoda</taxon>
        <taxon>Hexapoda</taxon>
        <taxon>Insecta</taxon>
        <taxon>Pterygota</taxon>
        <taxon>Neoptera</taxon>
        <taxon>Paraneoptera</taxon>
        <taxon>Thysanoptera</taxon>
        <taxon>Terebrantia</taxon>
        <taxon>Thripoidea</taxon>
        <taxon>Thripidae</taxon>
        <taxon>Megalurothrips</taxon>
    </lineage>
</organism>
<feature type="region of interest" description="Disordered" evidence="15">
    <location>
        <begin position="33"/>
        <end position="187"/>
    </location>
</feature>
<evidence type="ECO:0000256" key="13">
    <source>
        <dbReference type="RuleBase" id="RU361144"/>
    </source>
</evidence>
<evidence type="ECO:0000256" key="16">
    <source>
        <dbReference type="SAM" id="SignalP"/>
    </source>
</evidence>
<dbReference type="GO" id="GO:0005886">
    <property type="term" value="C:plasma membrane"/>
    <property type="evidence" value="ECO:0007669"/>
    <property type="project" value="TreeGrafter"/>
</dbReference>
<accession>A0AAV7XSJ8</accession>
<keyword evidence="13" id="KW-0645">Protease</keyword>
<feature type="chain" id="PRO_5043586074" description="Angiotensin-converting enzyme" evidence="16">
    <location>
        <begin position="17"/>
        <end position="700"/>
    </location>
</feature>
<feature type="disulfide bond" evidence="10 12">
    <location>
        <begin position="328"/>
        <end position="336"/>
    </location>
</feature>
<evidence type="ECO:0000256" key="15">
    <source>
        <dbReference type="SAM" id="MobiDB-lite"/>
    </source>
</evidence>
<feature type="binding site" evidence="11">
    <location>
        <position position="565"/>
    </location>
    <ligand>
        <name>Zn(2+)</name>
        <dbReference type="ChEBI" id="CHEBI:29105"/>
        <label>2</label>
        <note>catalytic</note>
    </ligand>
</feature>
<feature type="disulfide bond" evidence="10 12">
    <location>
        <begin position="530"/>
        <end position="548"/>
    </location>
</feature>
<evidence type="ECO:0000313" key="17">
    <source>
        <dbReference type="EMBL" id="KAJ1527732.1"/>
    </source>
</evidence>
<feature type="binding site" evidence="9">
    <location>
        <position position="561"/>
    </location>
    <ligand>
        <name>Zn(2+)</name>
        <dbReference type="ChEBI" id="CHEBI:29105"/>
        <label>1</label>
        <note>catalytic</note>
    </ligand>
</feature>
<feature type="active site" description="Proton acceptor 1" evidence="5">
    <location>
        <position position="562"/>
    </location>
</feature>
<feature type="compositionally biased region" description="Gly residues" evidence="15">
    <location>
        <begin position="123"/>
        <end position="132"/>
    </location>
</feature>
<dbReference type="GO" id="GO:0008237">
    <property type="term" value="F:metallopeptidase activity"/>
    <property type="evidence" value="ECO:0007669"/>
    <property type="project" value="UniProtKB-KW"/>
</dbReference>
<dbReference type="PANTHER" id="PTHR10514:SF40">
    <property type="entry name" value="ANGIOTENSIN-CONVERTING ENZYME"/>
    <property type="match status" value="1"/>
</dbReference>
<keyword evidence="9 13" id="KW-0479">Metal-binding</keyword>
<evidence type="ECO:0000256" key="4">
    <source>
        <dbReference type="ARBA" id="ARBA00023180"/>
    </source>
</evidence>
<dbReference type="PANTHER" id="PTHR10514">
    <property type="entry name" value="ANGIOTENSIN-CONVERTING ENZYME"/>
    <property type="match status" value="1"/>
</dbReference>
<evidence type="ECO:0000256" key="8">
    <source>
        <dbReference type="PIRSR" id="PIRSR601548-2"/>
    </source>
</evidence>
<dbReference type="AlphaFoldDB" id="A0AAV7XSJ8"/>
<reference evidence="17" key="1">
    <citation type="submission" date="2022-12" db="EMBL/GenBank/DDBJ databases">
        <title>Chromosome-level genome assembly of the bean flower thrips Megalurothrips usitatus.</title>
        <authorList>
            <person name="Ma L."/>
            <person name="Liu Q."/>
            <person name="Li H."/>
            <person name="Cai W."/>
        </authorList>
    </citation>
    <scope>NUCLEOTIDE SEQUENCE</scope>
    <source>
        <strain evidence="17">Cailab_2022a</strain>
    </source>
</reference>
<comment type="caution">
    <text evidence="12">Lacks conserved residue(s) required for the propagation of feature annotation.</text>
</comment>
<keyword evidence="2 16" id="KW-0732">Signal</keyword>
<keyword evidence="14" id="KW-0175">Coiled coil</keyword>
<dbReference type="CDD" id="cd06461">
    <property type="entry name" value="M2_ACE"/>
    <property type="match status" value="1"/>
</dbReference>
<keyword evidence="18" id="KW-1185">Reference proteome</keyword>
<dbReference type="EMBL" id="JAPTSV010000005">
    <property type="protein sequence ID" value="KAJ1527732.1"/>
    <property type="molecule type" value="Genomic_DNA"/>
</dbReference>
<evidence type="ECO:0000256" key="12">
    <source>
        <dbReference type="PROSITE-ProRule" id="PRU01355"/>
    </source>
</evidence>
<feature type="binding site" evidence="8">
    <location>
        <position position="403"/>
    </location>
    <ligand>
        <name>chloride</name>
        <dbReference type="ChEBI" id="CHEBI:17996"/>
        <label>1</label>
    </ligand>
</feature>
<feature type="active site" description="Proton donor 2" evidence="7">
    <location>
        <position position="691"/>
    </location>
</feature>
<feature type="binding site" evidence="11">
    <location>
        <position position="561"/>
    </location>
    <ligand>
        <name>Zn(2+)</name>
        <dbReference type="ChEBI" id="CHEBI:29105"/>
        <label>2</label>
        <note>catalytic</note>
    </ligand>
</feature>
<dbReference type="GO" id="GO:0004180">
    <property type="term" value="F:carboxypeptidase activity"/>
    <property type="evidence" value="ECO:0007669"/>
    <property type="project" value="UniProtKB-KW"/>
</dbReference>
<dbReference type="GO" id="GO:0046872">
    <property type="term" value="F:metal ion binding"/>
    <property type="evidence" value="ECO:0007669"/>
    <property type="project" value="UniProtKB-KW"/>
</dbReference>
<comment type="cofactor">
    <cofactor evidence="13">
        <name>Zn(2+)</name>
        <dbReference type="ChEBI" id="CHEBI:29105"/>
    </cofactor>
    <text evidence="13">Binds 1 zinc ion per subunit.</text>
</comment>
<dbReference type="Pfam" id="PF01401">
    <property type="entry name" value="Peptidase_M2"/>
    <property type="match status" value="1"/>
</dbReference>
<keyword evidence="13" id="KW-0482">Metalloprotease</keyword>
<feature type="glycosylation site" description="N-linked (GlcNAc...) (complex) asparagine" evidence="6">
    <location>
        <position position="285"/>
    </location>
</feature>
<evidence type="ECO:0000313" key="18">
    <source>
        <dbReference type="Proteomes" id="UP001075354"/>
    </source>
</evidence>
<dbReference type="GO" id="GO:0006508">
    <property type="term" value="P:proteolysis"/>
    <property type="evidence" value="ECO:0007669"/>
    <property type="project" value="UniProtKB-KW"/>
</dbReference>
<evidence type="ECO:0000256" key="1">
    <source>
        <dbReference type="ARBA" id="ARBA00008139"/>
    </source>
</evidence>
<evidence type="ECO:0000256" key="6">
    <source>
        <dbReference type="PIRSR" id="PIRSR601548-10"/>
    </source>
</evidence>
<keyword evidence="13" id="KW-0378">Hydrolase</keyword>
<feature type="binding site" evidence="11">
    <location>
        <position position="589"/>
    </location>
    <ligand>
        <name>Zn(2+)</name>
        <dbReference type="ChEBI" id="CHEBI:29105"/>
        <label>2</label>
        <note>catalytic</note>
    </ligand>
</feature>
<comment type="similarity">
    <text evidence="1 12 13">Belongs to the peptidase M2 family.</text>
</comment>
<dbReference type="GO" id="GO:0008241">
    <property type="term" value="F:peptidyl-dipeptidase activity"/>
    <property type="evidence" value="ECO:0007669"/>
    <property type="project" value="InterPro"/>
</dbReference>
<evidence type="ECO:0000256" key="10">
    <source>
        <dbReference type="PIRSR" id="PIRSR601548-4"/>
    </source>
</evidence>
<feature type="signal peptide" evidence="16">
    <location>
        <begin position="1"/>
        <end position="16"/>
    </location>
</feature>
<sequence>MTSLSLLLAALAVVRADPSPAAQLEFDPNFVDLGRLPGSQTTPRPQGQTSGFQNRQFDVAGGRPPIDGFSQRPYDRPFDGRQQPFGGVNQQPFDASGRPLPFSSTRPPPFDVASGGRYPPVDGGPGGPGFRTGGRSFDGGPPRTLFGDVGQDQINGPSAALPGAPRPAASYPGDRDRYNGPGLNGDAPLLRPLGLDGPDGLPGPPLPPVPPPNYIPEGELRELLTRVDSLTSQQCTHTVAAQWAFETNVNAVTQVSALEAQLQNSELQRAVRETLNQVDLNLVENPDLARQIRLLSIIGPAALPPDQLDRYNGLINSMLAVYNSATICAHREPLRCGLRLDPDLTLIMARSRDWDELQYVWLEWRRRSGFKIRDLFEQLVDLSNVAAKYNNLTTFADYWMFPYETPDFRVQLETAWEEVRPLFEQLHAYVRRKLRDFYGPEKISRQAPLPAHILGNMWAQSWSNILDITIPYPGKNFLDVGPQMASQGYTPSAMFRLAEEFYTSMNMSAMPAEFWSHSVLEEPPARVVVCQPSAWDFCNRKDFRIKMCTHVNMNDLVTAHHEMAHVQYFMEYKNLPKIYRDGANPGLHEAIGEAISLSVATPRHLQALGLVQTAVDDLPHNINYLFALALDKLPFLPFSLALDKWRWDVFQKRKTKDQYNCHYWFLRERFSGIKPPFLRSEFDFDPGAKFHVPANIPYIK</sequence>
<gene>
    <name evidence="17" type="ORF">ONE63_007689</name>
</gene>
<keyword evidence="3 10" id="KW-1015">Disulfide bond</keyword>
<evidence type="ECO:0000256" key="11">
    <source>
        <dbReference type="PIRSR" id="PIRSR601548-8"/>
    </source>
</evidence>
<feature type="active site" description="Proton acceptor 2" evidence="7">
    <location>
        <position position="562"/>
    </location>
</feature>
<dbReference type="SUPFAM" id="SSF55486">
    <property type="entry name" value="Metalloproteases ('zincins'), catalytic domain"/>
    <property type="match status" value="1"/>
</dbReference>
<evidence type="ECO:0000256" key="14">
    <source>
        <dbReference type="SAM" id="Coils"/>
    </source>
</evidence>
<evidence type="ECO:0000256" key="9">
    <source>
        <dbReference type="PIRSR" id="PIRSR601548-3"/>
    </source>
</evidence>
<keyword evidence="9 13" id="KW-0862">Zinc</keyword>
<evidence type="ECO:0000256" key="3">
    <source>
        <dbReference type="ARBA" id="ARBA00023157"/>
    </source>
</evidence>
<keyword evidence="4 6" id="KW-0325">Glycoprotein</keyword>
<evidence type="ECO:0000256" key="7">
    <source>
        <dbReference type="PIRSR" id="PIRSR601548-11"/>
    </source>
</evidence>
<evidence type="ECO:0000256" key="5">
    <source>
        <dbReference type="PIRSR" id="PIRSR601548-1"/>
    </source>
</evidence>
<dbReference type="PRINTS" id="PR00791">
    <property type="entry name" value="PEPDIPTASEA"/>
</dbReference>
<evidence type="ECO:0000256" key="2">
    <source>
        <dbReference type="ARBA" id="ARBA00022729"/>
    </source>
</evidence>
<feature type="binding site" evidence="9">
    <location>
        <position position="589"/>
    </location>
    <ligand>
        <name>Zn(2+)</name>
        <dbReference type="ChEBI" id="CHEBI:29105"/>
        <label>1</label>
        <note>catalytic</note>
    </ligand>
</feature>
<feature type="coiled-coil region" evidence="14">
    <location>
        <begin position="248"/>
        <end position="277"/>
    </location>
</feature>
<protein>
    <recommendedName>
        <fullName evidence="13">Angiotensin-converting enzyme</fullName>
        <ecNumber evidence="13">3.4.-.-</ecNumber>
    </recommendedName>
</protein>
<dbReference type="InterPro" id="IPR001548">
    <property type="entry name" value="Peptidase_M2"/>
</dbReference>
<name>A0AAV7XSJ8_9NEOP</name>
<keyword evidence="13" id="KW-0121">Carboxypeptidase</keyword>
<feature type="glycosylation site" description="N-linked (GlcNAc...) asparagine" evidence="6">
    <location>
        <position position="248"/>
    </location>
</feature>
<proteinExistence type="inferred from homology"/>
<dbReference type="PROSITE" id="PS52011">
    <property type="entry name" value="PEPTIDASE_M2"/>
    <property type="match status" value="1"/>
</dbReference>